<protein>
    <submittedName>
        <fullName evidence="4">(raccoon dog) hypothetical protein</fullName>
    </submittedName>
</protein>
<name>A0A811YST8_NYCPR</name>
<accession>A0A811YST8</accession>
<evidence type="ECO:0000259" key="3">
    <source>
        <dbReference type="Pfam" id="PF12480"/>
    </source>
</evidence>
<dbReference type="EMBL" id="CAJHUB010000743">
    <property type="protein sequence ID" value="CAD7679744.1"/>
    <property type="molecule type" value="Genomic_DNA"/>
</dbReference>
<feature type="domain" description="Golgi associated RAB2 interactor protein-like Rab2B-binding" evidence="3">
    <location>
        <begin position="126"/>
        <end position="195"/>
    </location>
</feature>
<evidence type="ECO:0000313" key="5">
    <source>
        <dbReference type="Proteomes" id="UP000645828"/>
    </source>
</evidence>
<sequence length="423" mass="46181">MDSSTPSPYHSSHTCHILHMFNRSSGKLQRHLCRGEYTLLKDMPVFESDFIQVSSVGCPPHLDSGVGEVIDMHNNVQMVTVGIAYTTPSLTMPDVMLLAQPAVSCAANARNSQDTQIKDLKSTKSLELTRLLPLKFVKLSIYNHEKKQFHLKLATGRSFYLQLCLPSDAKEDLFACWEDLVYLLRPPLEAYSGTQAQPAGDMISLPVLEAEDRKSPAAMELRGQGDQDQDSIKSLPTVTNVSGVTSHAYSGGEGIRQLASHTYSVCRNTLSLLIPSAGSSHGAAVSPQGSVSVVAGGEIISRPVRETTEGPEVGPSNSSFQSEGNVSKQDGGHRVSQVQDEVLRKSKEKESTPAKRPSHPGGMVEDESSLKSHRTTQGGKTEDESNLKGQGHGSSFQELVSFSFIHSSRWVPRFPFLPVFYWL</sequence>
<organism evidence="4 5">
    <name type="scientific">Nyctereutes procyonoides</name>
    <name type="common">Raccoon dog</name>
    <name type="synonym">Canis procyonoides</name>
    <dbReference type="NCBI Taxonomy" id="34880"/>
    <lineage>
        <taxon>Eukaryota</taxon>
        <taxon>Metazoa</taxon>
        <taxon>Chordata</taxon>
        <taxon>Craniata</taxon>
        <taxon>Vertebrata</taxon>
        <taxon>Euteleostomi</taxon>
        <taxon>Mammalia</taxon>
        <taxon>Eutheria</taxon>
        <taxon>Laurasiatheria</taxon>
        <taxon>Carnivora</taxon>
        <taxon>Caniformia</taxon>
        <taxon>Canidae</taxon>
        <taxon>Nyctereutes</taxon>
    </lineage>
</organism>
<evidence type="ECO:0000256" key="2">
    <source>
        <dbReference type="SAM" id="MobiDB-lite"/>
    </source>
</evidence>
<dbReference type="Proteomes" id="UP000645828">
    <property type="component" value="Unassembled WGS sequence"/>
</dbReference>
<dbReference type="PANTHER" id="PTHR22574:SF16">
    <property type="entry name" value="GOLGI ASSOCIATED RAB2 INTERACTOR FAMILY MEMBER 6"/>
    <property type="match status" value="1"/>
</dbReference>
<comment type="caution">
    <text evidence="4">The sequence shown here is derived from an EMBL/GenBank/DDBJ whole genome shotgun (WGS) entry which is preliminary data.</text>
</comment>
<reference evidence="4" key="1">
    <citation type="submission" date="2020-12" db="EMBL/GenBank/DDBJ databases">
        <authorList>
            <consortium name="Molecular Ecology Group"/>
        </authorList>
    </citation>
    <scope>NUCLEOTIDE SEQUENCE</scope>
    <source>
        <strain evidence="4">TBG_1078</strain>
    </source>
</reference>
<feature type="compositionally biased region" description="Basic and acidic residues" evidence="2">
    <location>
        <begin position="341"/>
        <end position="353"/>
    </location>
</feature>
<gene>
    <name evidence="4" type="ORF">NYPRO_LOCUS12543</name>
</gene>
<dbReference type="PANTHER" id="PTHR22574">
    <property type="match status" value="1"/>
</dbReference>
<evidence type="ECO:0000256" key="1">
    <source>
        <dbReference type="ARBA" id="ARBA00038379"/>
    </source>
</evidence>
<evidence type="ECO:0000313" key="4">
    <source>
        <dbReference type="EMBL" id="CAD7679744.1"/>
    </source>
</evidence>
<keyword evidence="5" id="KW-1185">Reference proteome</keyword>
<proteinExistence type="inferred from homology"/>
<dbReference type="AlphaFoldDB" id="A0A811YST8"/>
<feature type="region of interest" description="Disordered" evidence="2">
    <location>
        <begin position="303"/>
        <end position="392"/>
    </location>
</feature>
<comment type="similarity">
    <text evidence="1">Belongs to the GARIN family.</text>
</comment>
<dbReference type="GO" id="GO:0005634">
    <property type="term" value="C:nucleus"/>
    <property type="evidence" value="ECO:0007669"/>
    <property type="project" value="TreeGrafter"/>
</dbReference>
<feature type="compositionally biased region" description="Polar residues" evidence="2">
    <location>
        <begin position="315"/>
        <end position="328"/>
    </location>
</feature>
<dbReference type="Pfam" id="PF12480">
    <property type="entry name" value="GARIL_Rab2_bd"/>
    <property type="match status" value="1"/>
</dbReference>
<dbReference type="InterPro" id="IPR022168">
    <property type="entry name" value="GARIL-like_Rab2B-bd"/>
</dbReference>